<dbReference type="EMBL" id="LPNL01000009">
    <property type="protein sequence ID" value="OEJ81408.1"/>
    <property type="molecule type" value="Genomic_DNA"/>
</dbReference>
<reference evidence="9" key="1">
    <citation type="journal article" date="2016" name="Genome Announc.">
        <title>Genome sequences of three species of Hanseniaspora isolated from spontaneous wine fermentations.</title>
        <authorList>
            <person name="Sternes P.R."/>
            <person name="Lee D."/>
            <person name="Kutyna D.R."/>
            <person name="Borneman A.R."/>
        </authorList>
    </citation>
    <scope>NUCLEOTIDE SEQUENCE [LARGE SCALE GENOMIC DNA]</scope>
    <source>
        <strain evidence="9">AWRI3578</strain>
    </source>
</reference>
<dbReference type="InterPro" id="IPR045231">
    <property type="entry name" value="Yip1/4-like"/>
</dbReference>
<evidence type="ECO:0000256" key="7">
    <source>
        <dbReference type="SAM" id="Phobius"/>
    </source>
</evidence>
<feature type="transmembrane region" description="Helical" evidence="7">
    <location>
        <begin position="207"/>
        <end position="226"/>
    </location>
</feature>
<dbReference type="AlphaFoldDB" id="A0A1E5R3F3"/>
<name>A0A1E5R3F3_9ASCO</name>
<comment type="caution">
    <text evidence="8">The sequence shown here is derived from an EMBL/GenBank/DDBJ whole genome shotgun (WGS) entry which is preliminary data.</text>
</comment>
<evidence type="ECO:0000313" key="9">
    <source>
        <dbReference type="Proteomes" id="UP000095605"/>
    </source>
</evidence>
<organism evidence="8 9">
    <name type="scientific">Hanseniaspora opuntiae</name>
    <dbReference type="NCBI Taxonomy" id="211096"/>
    <lineage>
        <taxon>Eukaryota</taxon>
        <taxon>Fungi</taxon>
        <taxon>Dikarya</taxon>
        <taxon>Ascomycota</taxon>
        <taxon>Saccharomycotina</taxon>
        <taxon>Saccharomycetes</taxon>
        <taxon>Saccharomycodales</taxon>
        <taxon>Saccharomycodaceae</taxon>
        <taxon>Hanseniaspora</taxon>
    </lineage>
</organism>
<feature type="transmembrane region" description="Helical" evidence="7">
    <location>
        <begin position="137"/>
        <end position="155"/>
    </location>
</feature>
<dbReference type="GO" id="GO:0006888">
    <property type="term" value="P:endoplasmic reticulum to Golgi vesicle-mediated transport"/>
    <property type="evidence" value="ECO:0007669"/>
    <property type="project" value="InterPro"/>
</dbReference>
<dbReference type="PANTHER" id="PTHR21236">
    <property type="entry name" value="GOLGI MEMBRANE PROTEIN YIP1"/>
    <property type="match status" value="1"/>
</dbReference>
<keyword evidence="5 7" id="KW-0472">Membrane</keyword>
<sequence length="265" mass="30633">MSERLFDLDDDEFIVPDEPTAKHDTAINDQQNTAPSNSEFTNMGTLDESVSKTILRDLAHIKNRLWIVLYPASLKKMFLPMSMSDINEEDLNNLQTSIQEENAKYENDSVVDSPELWAPLIFNLIYSKILSASHNSFAFFFLLTWLSMTIISYHLKIYQKFSIVGKISIQMYCFFAVVLNCVLIKVILNPLILNRVFTNSDFLGMKVLGLIIKAILTVATSLWAFYTCMLQISREFEEFGWNNKMSVQNIPVFIVYLFLNWFNII</sequence>
<evidence type="ECO:0000256" key="1">
    <source>
        <dbReference type="ARBA" id="ARBA00004141"/>
    </source>
</evidence>
<dbReference type="Proteomes" id="UP000095605">
    <property type="component" value="Unassembled WGS sequence"/>
</dbReference>
<feature type="transmembrane region" description="Helical" evidence="7">
    <location>
        <begin position="167"/>
        <end position="187"/>
    </location>
</feature>
<feature type="region of interest" description="Disordered" evidence="6">
    <location>
        <begin position="18"/>
        <end position="42"/>
    </location>
</feature>
<accession>A0A1E5R3F3</accession>
<feature type="compositionally biased region" description="Polar residues" evidence="6">
    <location>
        <begin position="27"/>
        <end position="42"/>
    </location>
</feature>
<evidence type="ECO:0000256" key="3">
    <source>
        <dbReference type="ARBA" id="ARBA00022692"/>
    </source>
</evidence>
<feature type="transmembrane region" description="Helical" evidence="7">
    <location>
        <begin position="247"/>
        <end position="264"/>
    </location>
</feature>
<protein>
    <submittedName>
        <fullName evidence="8">Protein YIP4</fullName>
    </submittedName>
</protein>
<keyword evidence="9" id="KW-1185">Reference proteome</keyword>
<evidence type="ECO:0000256" key="5">
    <source>
        <dbReference type="ARBA" id="ARBA00023136"/>
    </source>
</evidence>
<proteinExistence type="inferred from homology"/>
<evidence type="ECO:0000256" key="4">
    <source>
        <dbReference type="ARBA" id="ARBA00022989"/>
    </source>
</evidence>
<evidence type="ECO:0000256" key="2">
    <source>
        <dbReference type="ARBA" id="ARBA00010596"/>
    </source>
</evidence>
<dbReference type="PANTHER" id="PTHR21236:SF1">
    <property type="entry name" value="PROTEIN YIPF6"/>
    <property type="match status" value="1"/>
</dbReference>
<keyword evidence="4 7" id="KW-1133">Transmembrane helix</keyword>
<dbReference type="OrthoDB" id="411251at2759"/>
<keyword evidence="3 7" id="KW-0812">Transmembrane</keyword>
<evidence type="ECO:0000256" key="6">
    <source>
        <dbReference type="SAM" id="MobiDB-lite"/>
    </source>
</evidence>
<dbReference type="GO" id="GO:0016020">
    <property type="term" value="C:membrane"/>
    <property type="evidence" value="ECO:0007669"/>
    <property type="project" value="UniProtKB-SubCell"/>
</dbReference>
<comment type="subcellular location">
    <subcellularLocation>
        <location evidence="1">Membrane</location>
        <topology evidence="1">Multi-pass membrane protein</topology>
    </subcellularLocation>
</comment>
<evidence type="ECO:0000313" key="8">
    <source>
        <dbReference type="EMBL" id="OEJ81408.1"/>
    </source>
</evidence>
<comment type="similarity">
    <text evidence="2">Belongs to the YIP1 family.</text>
</comment>
<gene>
    <name evidence="8" type="ORF">AWRI3578_g3896</name>
</gene>
<dbReference type="GO" id="GO:0005802">
    <property type="term" value="C:trans-Golgi network"/>
    <property type="evidence" value="ECO:0007669"/>
    <property type="project" value="TreeGrafter"/>
</dbReference>